<dbReference type="InterPro" id="IPR017871">
    <property type="entry name" value="ABC_transporter-like_CS"/>
</dbReference>
<sequence length="514" mass="55787">MQVVVDNVSKHFAGAIALQNVSFEVCSGSIHGLVGENGAGKSTLGKMVGGILQVSDGRVIYDGDDTLVSSPREAIERGIAVVQQELVLCQNLTVAENICLGRENATLGFLRTRGSLWEFNRLRDELGFELDGRARVGSLSIADQQQVEILKALSRNARLIVLDEPTSSLTPTETEHLHQVVKRLAKDRGTTFIYVSHFLDHILSSCDAVTVLRNGKHVQTGPAKDETHASLAAAMLGRELSDVFPRKKAPPPTSAVKLTTSGLTRRRKFENINIQVKAGEIVGIAGLVGSGRSEVLRSIFGADEFQGGVVAIDGYPVGRPTPITARRNGLAMVPESRREQGLFLEHSIAENISLINFGELRPFGIINRGKEGEEIGKWADRLNIKCESTDALVSSLSGGNQQKVLFAKWLAGNPTVMLLDEPTRGVDIGAKSEIYNLIAELAGRGMAILIVSSETEELVGLCHRMYIMREGSIVGEKPAEEIEIGAILRDCLGVCESDLHSNRSEKDFCNRCDR</sequence>
<organism evidence="11 12">
    <name type="scientific">Mesorhizobium ciceri</name>
    <dbReference type="NCBI Taxonomy" id="39645"/>
    <lineage>
        <taxon>Bacteria</taxon>
        <taxon>Pseudomonadati</taxon>
        <taxon>Pseudomonadota</taxon>
        <taxon>Alphaproteobacteria</taxon>
        <taxon>Hyphomicrobiales</taxon>
        <taxon>Phyllobacteriaceae</taxon>
        <taxon>Mesorhizobium</taxon>
    </lineage>
</organism>
<dbReference type="InterPro" id="IPR003439">
    <property type="entry name" value="ABC_transporter-like_ATP-bd"/>
</dbReference>
<dbReference type="EMBL" id="CP088147">
    <property type="protein sequence ID" value="UTU53115.1"/>
    <property type="molecule type" value="Genomic_DNA"/>
</dbReference>
<keyword evidence="6" id="KW-0547">Nucleotide-binding</keyword>
<keyword evidence="5" id="KW-0677">Repeat</keyword>
<dbReference type="Pfam" id="PF00005">
    <property type="entry name" value="ABC_tran"/>
    <property type="match status" value="2"/>
</dbReference>
<dbReference type="PANTHER" id="PTHR43790">
    <property type="entry name" value="CARBOHYDRATE TRANSPORT ATP-BINDING PROTEIN MG119-RELATED"/>
    <property type="match status" value="1"/>
</dbReference>
<keyword evidence="12" id="KW-1185">Reference proteome</keyword>
<keyword evidence="3" id="KW-1003">Cell membrane</keyword>
<evidence type="ECO:0000256" key="1">
    <source>
        <dbReference type="ARBA" id="ARBA00005417"/>
    </source>
</evidence>
<evidence type="ECO:0000256" key="9">
    <source>
        <dbReference type="ARBA" id="ARBA00023136"/>
    </source>
</evidence>
<reference evidence="11 12" key="1">
    <citation type="journal article" date="2022" name="Microbiol. Resour. Announc.">
        <title>Complete Genome Sequence of Mesorhizobium ciceri Strain R30, a Rhizobium Used as a Commercial Inoculant for Chickpea in Argentina.</title>
        <authorList>
            <person name="Foresto E."/>
            <person name="Revale S."/>
            <person name="Primo E."/>
            <person name="Nievas F."/>
            <person name="Carezzano E."/>
            <person name="Puente M."/>
            <person name="Alzari P."/>
            <person name="Mart M."/>
            <person name="Ben-Assaya M."/>
            <person name="Mornico D."/>
            <person name="Santoro M."/>
            <person name="Mart F."/>
            <person name="Giordano W."/>
            <person name="Bogino P."/>
        </authorList>
    </citation>
    <scope>NUCLEOTIDE SEQUENCE [LARGE SCALE GENOMIC DNA]</scope>
    <source>
        <strain evidence="11 12">R30</strain>
    </source>
</reference>
<keyword evidence="4" id="KW-0762">Sugar transport</keyword>
<keyword evidence="2" id="KW-0813">Transport</keyword>
<keyword evidence="8" id="KW-1278">Translocase</keyword>
<evidence type="ECO:0000256" key="3">
    <source>
        <dbReference type="ARBA" id="ARBA00022475"/>
    </source>
</evidence>
<evidence type="ECO:0000256" key="6">
    <source>
        <dbReference type="ARBA" id="ARBA00022741"/>
    </source>
</evidence>
<dbReference type="SMART" id="SM00382">
    <property type="entry name" value="AAA"/>
    <property type="match status" value="2"/>
</dbReference>
<dbReference type="InterPro" id="IPR027417">
    <property type="entry name" value="P-loop_NTPase"/>
</dbReference>
<comment type="similarity">
    <text evidence="1">Belongs to the ABC transporter superfamily.</text>
</comment>
<dbReference type="GO" id="GO:0016887">
    <property type="term" value="F:ATP hydrolysis activity"/>
    <property type="evidence" value="ECO:0007669"/>
    <property type="project" value="InterPro"/>
</dbReference>
<evidence type="ECO:0000256" key="7">
    <source>
        <dbReference type="ARBA" id="ARBA00022840"/>
    </source>
</evidence>
<dbReference type="GO" id="GO:0005524">
    <property type="term" value="F:ATP binding"/>
    <property type="evidence" value="ECO:0007669"/>
    <property type="project" value="UniProtKB-KW"/>
</dbReference>
<dbReference type="PANTHER" id="PTHR43790:SF3">
    <property type="entry name" value="D-ALLOSE IMPORT ATP-BINDING PROTEIN ALSA-RELATED"/>
    <property type="match status" value="1"/>
</dbReference>
<keyword evidence="9" id="KW-0472">Membrane</keyword>
<dbReference type="CDD" id="cd03216">
    <property type="entry name" value="ABC_Carb_Monos_I"/>
    <property type="match status" value="1"/>
</dbReference>
<evidence type="ECO:0000256" key="5">
    <source>
        <dbReference type="ARBA" id="ARBA00022737"/>
    </source>
</evidence>
<dbReference type="AlphaFoldDB" id="A0AB38TDT2"/>
<dbReference type="PROSITE" id="PS00211">
    <property type="entry name" value="ABC_TRANSPORTER_1"/>
    <property type="match status" value="1"/>
</dbReference>
<evidence type="ECO:0000313" key="11">
    <source>
        <dbReference type="EMBL" id="UTU53115.1"/>
    </source>
</evidence>
<name>A0AB38TDT2_9HYPH</name>
<accession>A0AB38TDT2</accession>
<dbReference type="SUPFAM" id="SSF52540">
    <property type="entry name" value="P-loop containing nucleoside triphosphate hydrolases"/>
    <property type="match status" value="2"/>
</dbReference>
<feature type="domain" description="ABC transporter" evidence="10">
    <location>
        <begin position="253"/>
        <end position="495"/>
    </location>
</feature>
<evidence type="ECO:0000313" key="12">
    <source>
        <dbReference type="Proteomes" id="UP001060070"/>
    </source>
</evidence>
<gene>
    <name evidence="11" type="ORF">LRP29_06730</name>
</gene>
<dbReference type="PROSITE" id="PS50893">
    <property type="entry name" value="ABC_TRANSPORTER_2"/>
    <property type="match status" value="2"/>
</dbReference>
<dbReference type="CDD" id="cd03215">
    <property type="entry name" value="ABC_Carb_Monos_II"/>
    <property type="match status" value="1"/>
</dbReference>
<dbReference type="RefSeq" id="WP_024505743.1">
    <property type="nucleotide sequence ID" value="NZ_CP088147.1"/>
</dbReference>
<protein>
    <submittedName>
        <fullName evidence="11">Sugar ABC transporter ATP-binding protein</fullName>
    </submittedName>
</protein>
<evidence type="ECO:0000256" key="4">
    <source>
        <dbReference type="ARBA" id="ARBA00022597"/>
    </source>
</evidence>
<evidence type="ECO:0000256" key="8">
    <source>
        <dbReference type="ARBA" id="ARBA00022967"/>
    </source>
</evidence>
<dbReference type="Proteomes" id="UP001060070">
    <property type="component" value="Chromosome"/>
</dbReference>
<evidence type="ECO:0000259" key="10">
    <source>
        <dbReference type="PROSITE" id="PS50893"/>
    </source>
</evidence>
<dbReference type="InterPro" id="IPR050107">
    <property type="entry name" value="ABC_carbohydrate_import_ATPase"/>
</dbReference>
<dbReference type="Gene3D" id="3.40.50.300">
    <property type="entry name" value="P-loop containing nucleotide triphosphate hydrolases"/>
    <property type="match status" value="2"/>
</dbReference>
<dbReference type="InterPro" id="IPR003593">
    <property type="entry name" value="AAA+_ATPase"/>
</dbReference>
<feature type="domain" description="ABC transporter" evidence="10">
    <location>
        <begin position="3"/>
        <end position="239"/>
    </location>
</feature>
<keyword evidence="7 11" id="KW-0067">ATP-binding</keyword>
<proteinExistence type="inferred from homology"/>
<evidence type="ECO:0000256" key="2">
    <source>
        <dbReference type="ARBA" id="ARBA00022448"/>
    </source>
</evidence>